<feature type="domain" description="Laminin G" evidence="7">
    <location>
        <begin position="480"/>
        <end position="651"/>
    </location>
</feature>
<keyword evidence="4" id="KW-0245">EGF-like domain</keyword>
<dbReference type="SUPFAM" id="SSF49899">
    <property type="entry name" value="Concanavalin A-like lectins/glucanases"/>
    <property type="match status" value="5"/>
</dbReference>
<dbReference type="Gene3D" id="2.10.25.10">
    <property type="entry name" value="Laminin"/>
    <property type="match status" value="2"/>
</dbReference>
<keyword evidence="3 4" id="KW-1015">Disulfide bond</keyword>
<dbReference type="InterPro" id="IPR050372">
    <property type="entry name" value="Neurexin-related_CASP"/>
</dbReference>
<evidence type="ECO:0000256" key="1">
    <source>
        <dbReference type="ARBA" id="ARBA00022574"/>
    </source>
</evidence>
<reference evidence="10" key="1">
    <citation type="submission" date="2025-08" db="UniProtKB">
        <authorList>
            <consortium name="RefSeq"/>
        </authorList>
    </citation>
    <scope>IDENTIFICATION</scope>
</reference>
<name>A0ABM1A6M0_APLCA</name>
<dbReference type="InterPro" id="IPR011047">
    <property type="entry name" value="Quinoprotein_ADH-like_sf"/>
</dbReference>
<dbReference type="SMART" id="SM00181">
    <property type="entry name" value="EGF"/>
    <property type="match status" value="2"/>
</dbReference>
<proteinExistence type="predicted"/>
<keyword evidence="6" id="KW-1133">Transmembrane helix</keyword>
<dbReference type="InterPro" id="IPR019775">
    <property type="entry name" value="WD40_repeat_CS"/>
</dbReference>
<comment type="caution">
    <text evidence="4">Lacks conserved residue(s) required for the propagation of feature annotation.</text>
</comment>
<keyword evidence="6" id="KW-0472">Membrane</keyword>
<evidence type="ECO:0000256" key="2">
    <source>
        <dbReference type="ARBA" id="ARBA00022737"/>
    </source>
</evidence>
<dbReference type="SMART" id="SM00282">
    <property type="entry name" value="LamG"/>
    <property type="match status" value="5"/>
</dbReference>
<dbReference type="InterPro" id="IPR013320">
    <property type="entry name" value="ConA-like_dom_sf"/>
</dbReference>
<dbReference type="InterPro" id="IPR000742">
    <property type="entry name" value="EGF"/>
</dbReference>
<evidence type="ECO:0000313" key="9">
    <source>
        <dbReference type="Proteomes" id="UP000694888"/>
    </source>
</evidence>
<feature type="transmembrane region" description="Helical" evidence="6">
    <location>
        <begin position="9"/>
        <end position="29"/>
    </location>
</feature>
<dbReference type="Gene3D" id="2.60.120.200">
    <property type="match status" value="5"/>
</dbReference>
<evidence type="ECO:0000256" key="5">
    <source>
        <dbReference type="PROSITE-ProRule" id="PRU00221"/>
    </source>
</evidence>
<evidence type="ECO:0000259" key="7">
    <source>
        <dbReference type="PROSITE" id="PS50025"/>
    </source>
</evidence>
<feature type="repeat" description="WD" evidence="5">
    <location>
        <begin position="1634"/>
        <end position="1675"/>
    </location>
</feature>
<feature type="domain" description="EGF-like" evidence="8">
    <location>
        <begin position="842"/>
        <end position="881"/>
    </location>
</feature>
<keyword evidence="1 5" id="KW-0853">WD repeat</keyword>
<dbReference type="CDD" id="cd00054">
    <property type="entry name" value="EGF_CA"/>
    <property type="match status" value="1"/>
</dbReference>
<gene>
    <name evidence="10" type="primary">LOC101858681</name>
</gene>
<sequence>MHGPKEISYTLKILIFVIIVLGEILNVSAQNSSVAVTNSPTSKKQKIIYLDGRAFVQFSFNRLPTQYLLPAEVEQFQIFFITDQPEGLMWYQEDPERITFLAIKNGYILFVNKYTTGSRSDEVTIGKDLSIRFDDNKWHDLIIDRRGKRITITVDNKYRARYTFSGFAQFLTQADVSIGGAHNVGEVTEGRVFSNFKGGLGQCLYKTEVRDGYKDIRNEVSLIAEVSDEKEGIIIREIDWFPTDVVNFPTTPRPVPTLTAVTIRDEGVHFVLPETFEPRPTGTLAFKFQTVKPNCLILFSSNPTGSKFMALELYDGNLYLVNRFGQQAIRTLLLEDAANGKPHEVSLGFGVRRITATTDRNTERIRLPVSDTLPQTLGPLYVGAMPKMDSLPWYTWARTGFQGCIEDLKLNGTIIDLQPFLQNQQLSGRVDPTCTDMPQQCSEDFKPCANGQCVTYWGTYFCDCKYTDYSGKLCEIPAWTGVYDGSTYNNLNFRPQQSFHHDDISFRFQTMASDGLIFQTHARDDEGYMRAELDDGRMKVSTNFGGQEEDVYIGSNLNDRNWHTVYIQRRGGSLWVWLDENINQAKVLPGSGYYHLVDDIVVGGYDDENWVATYGDPEYFIGYIRNFMMGGYNILEEVKSSGGINFYQEPNIPPLIFQDVTFPTYDTHLVLPSLGVVSGIDINFLFRTFDENGILLLSIKPSGNMFVVELFRGRLIVKFRNPGKAPVEVITPDGYKYNDGNWHSLSLKGELVSNKKQLVVNVDRLSSVHTYLGMDRMKLDGPLYVGGAPDNVIENPNLQGFISSRNGFRGCLASFDVASSIYDLFDYGQTQGVNILDACQEIKSKCTEDTCKNGGICHDNLNNGTTWCDCSKTAFGGPLCADEPLGYYFRSLGDPDLYGAMLYNYPPGEQKNSNQDEIIMGVMTDEKNAVLTRLASSNLNDYVELKLVNGYVVATYDTNGQGSSTTITNGDVMVSDGNYHIVRFLRQSDKANLTVDSTSANINHLSNHDNFNRLGNVYVGGLYKDNKMINGTGFRGIIGGLYVNGHLILPDASRGKNTDIFSDAVVAPHPFQLGPLKTTEKPNWVTEPPIVGPTPDKKPFDVIPVLPPGVGGGGLAFGVGGGPVDIVVYPGGSGGTAVGAPAAAFPLDGSAASAARASLSVIPLLPAKGPRAGALMGIILGIMAAISSLIWAFYLCKPGCCFGGSEAPLTISEPNADASAPFLDAIPLADVGDTGKFPLLAGDAGAGGGGGGGGGVDLVDSGLVKGGYGGSHTLNATRSHLASTASAGAFSVNDHQIGVLSPTSLQSYHFEGGDSATADYDIAIGVHHPNYKSSTLPVGRGGMGSGHSTSTLASNYNYTVKTARSLGAYSHTMGYASSTPQIIVTPGPMGEEVRVDCCLMTGNGQSVVTGSSLGPPQVWNMTDGELLRIMHGEIRGSTFLHLVNNENLLTGAINADLEINQYSVPKGVHHYLFQIWDFATGRPLDMAEPEVCAALTVMSDNDKVVFGRSDNFGSGTNIIVWDLLANQPLKEMRYDAPVGNNDYLSYINLSQNDRFVIAGYSNSLDNQAEFVVFDMTLTSYSINDPTIMRMDAVPECTAVLPHDEAVTGLRNGELVIWSLRGAQTTRFLVSHNSKTAHAREVKAVARSENNHYLVSASADGTLKLWDLHSERLLATLSGHTDEVWCTAISADNEVIVSGSRDGNIRLWKLRTAQEICAFNAGVDVFYITMSQDKSTIVALGDKYGARKLIMLQVVRSKIKKQVLV</sequence>
<feature type="domain" description="Laminin G" evidence="7">
    <location>
        <begin position="658"/>
        <end position="839"/>
    </location>
</feature>
<keyword evidence="6" id="KW-0812">Transmembrane</keyword>
<evidence type="ECO:0000256" key="6">
    <source>
        <dbReference type="SAM" id="Phobius"/>
    </source>
</evidence>
<dbReference type="InterPro" id="IPR015943">
    <property type="entry name" value="WD40/YVTN_repeat-like_dom_sf"/>
</dbReference>
<dbReference type="InterPro" id="IPR001680">
    <property type="entry name" value="WD40_rpt"/>
</dbReference>
<dbReference type="Pfam" id="PF00400">
    <property type="entry name" value="WD40"/>
    <property type="match status" value="2"/>
</dbReference>
<accession>A0ABM1A6M0</accession>
<dbReference type="Gene3D" id="2.130.10.10">
    <property type="entry name" value="YVTN repeat-like/Quinoprotein amine dehydrogenase"/>
    <property type="match status" value="2"/>
</dbReference>
<feature type="domain" description="Laminin G" evidence="7">
    <location>
        <begin position="892"/>
        <end position="1064"/>
    </location>
</feature>
<evidence type="ECO:0000256" key="3">
    <source>
        <dbReference type="ARBA" id="ARBA00023157"/>
    </source>
</evidence>
<dbReference type="PROSITE" id="PS50026">
    <property type="entry name" value="EGF_3"/>
    <property type="match status" value="2"/>
</dbReference>
<dbReference type="GeneID" id="101858681"/>
<keyword evidence="9" id="KW-1185">Reference proteome</keyword>
<protein>
    <submittedName>
        <fullName evidence="10">Neurexin-1</fullName>
    </submittedName>
</protein>
<feature type="disulfide bond" evidence="4">
    <location>
        <begin position="851"/>
        <end position="868"/>
    </location>
</feature>
<dbReference type="CDD" id="cd00110">
    <property type="entry name" value="LamG"/>
    <property type="match status" value="5"/>
</dbReference>
<dbReference type="PROSITE" id="PS50025">
    <property type="entry name" value="LAM_G_DOMAIN"/>
    <property type="match status" value="5"/>
</dbReference>
<dbReference type="PANTHER" id="PTHR15036">
    <property type="entry name" value="PIKACHURIN-LIKE PROTEIN"/>
    <property type="match status" value="1"/>
</dbReference>
<dbReference type="RefSeq" id="XP_012941838.1">
    <property type="nucleotide sequence ID" value="XM_013086384.1"/>
</dbReference>
<dbReference type="PANTHER" id="PTHR15036:SF89">
    <property type="entry name" value="NEUREXIN 1, ISOFORM F"/>
    <property type="match status" value="1"/>
</dbReference>
<dbReference type="InterPro" id="IPR001791">
    <property type="entry name" value="Laminin_G"/>
</dbReference>
<evidence type="ECO:0000313" key="10">
    <source>
        <dbReference type="RefSeq" id="XP_012941838.1"/>
    </source>
</evidence>
<feature type="domain" description="Laminin G" evidence="7">
    <location>
        <begin position="45"/>
        <end position="237"/>
    </location>
</feature>
<dbReference type="PROSITE" id="PS00678">
    <property type="entry name" value="WD_REPEATS_1"/>
    <property type="match status" value="1"/>
</dbReference>
<keyword evidence="2" id="KW-0677">Repeat</keyword>
<evidence type="ECO:0000256" key="4">
    <source>
        <dbReference type="PROSITE-ProRule" id="PRU00076"/>
    </source>
</evidence>
<dbReference type="PROSITE" id="PS50082">
    <property type="entry name" value="WD_REPEATS_2"/>
    <property type="match status" value="2"/>
</dbReference>
<dbReference type="SMART" id="SM00320">
    <property type="entry name" value="WD40"/>
    <property type="match status" value="2"/>
</dbReference>
<dbReference type="Proteomes" id="UP000694888">
    <property type="component" value="Unplaced"/>
</dbReference>
<dbReference type="Pfam" id="PF02210">
    <property type="entry name" value="Laminin_G_2"/>
    <property type="match status" value="5"/>
</dbReference>
<evidence type="ECO:0000259" key="8">
    <source>
        <dbReference type="PROSITE" id="PS50026"/>
    </source>
</evidence>
<feature type="domain" description="EGF-like" evidence="8">
    <location>
        <begin position="437"/>
        <end position="475"/>
    </location>
</feature>
<feature type="domain" description="Laminin G" evidence="7">
    <location>
        <begin position="259"/>
        <end position="434"/>
    </location>
</feature>
<feature type="repeat" description="WD" evidence="5">
    <location>
        <begin position="1676"/>
        <end position="1717"/>
    </location>
</feature>
<organism evidence="9 10">
    <name type="scientific">Aplysia californica</name>
    <name type="common">California sea hare</name>
    <dbReference type="NCBI Taxonomy" id="6500"/>
    <lineage>
        <taxon>Eukaryota</taxon>
        <taxon>Metazoa</taxon>
        <taxon>Spiralia</taxon>
        <taxon>Lophotrochozoa</taxon>
        <taxon>Mollusca</taxon>
        <taxon>Gastropoda</taxon>
        <taxon>Heterobranchia</taxon>
        <taxon>Euthyneura</taxon>
        <taxon>Tectipleura</taxon>
        <taxon>Aplysiida</taxon>
        <taxon>Aplysioidea</taxon>
        <taxon>Aplysiidae</taxon>
        <taxon>Aplysia</taxon>
    </lineage>
</organism>
<dbReference type="PROSITE" id="PS50294">
    <property type="entry name" value="WD_REPEATS_REGION"/>
    <property type="match status" value="2"/>
</dbReference>
<dbReference type="SUPFAM" id="SSF50998">
    <property type="entry name" value="Quinoprotein alcohol dehydrogenase-like"/>
    <property type="match status" value="1"/>
</dbReference>